<dbReference type="Proteomes" id="UP001595791">
    <property type="component" value="Unassembled WGS sequence"/>
</dbReference>
<dbReference type="CDD" id="cd11537">
    <property type="entry name" value="NTP-PPase_RS21-C6_like"/>
    <property type="match status" value="1"/>
</dbReference>
<dbReference type="RefSeq" id="WP_378163464.1">
    <property type="nucleotide sequence ID" value="NZ_JBHSBU010000001.1"/>
</dbReference>
<proteinExistence type="predicted"/>
<dbReference type="Pfam" id="PF12643">
    <property type="entry name" value="MazG-like"/>
    <property type="match status" value="1"/>
</dbReference>
<gene>
    <name evidence="1" type="ORF">ACFOW7_09425</name>
</gene>
<name>A0ABV8MQF6_9NEIS</name>
<organism evidence="1 2">
    <name type="scientific">Chitinimonas lacunae</name>
    <dbReference type="NCBI Taxonomy" id="1963018"/>
    <lineage>
        <taxon>Bacteria</taxon>
        <taxon>Pseudomonadati</taxon>
        <taxon>Pseudomonadota</taxon>
        <taxon>Betaproteobacteria</taxon>
        <taxon>Neisseriales</taxon>
        <taxon>Chitinibacteraceae</taxon>
        <taxon>Chitinimonas</taxon>
    </lineage>
</organism>
<keyword evidence="2" id="KW-1185">Reference proteome</keyword>
<sequence length="115" mass="12491">MNDADTTLAELRELVRRFVAARHWESAHQGKNLAMSIAIEAAELMEHFQWHSNDAGLDPAERAAIAEEVADVAIYTLSFCNRLGIDLAAAIAAKVAKNEVRFPIAGAASQLSEES</sequence>
<dbReference type="SUPFAM" id="SSF101386">
    <property type="entry name" value="all-alpha NTP pyrophosphatases"/>
    <property type="match status" value="1"/>
</dbReference>
<dbReference type="PIRSF" id="PIRSF029826">
    <property type="entry name" value="UCP029826_pph"/>
    <property type="match status" value="1"/>
</dbReference>
<protein>
    <submittedName>
        <fullName evidence="1">Nucleotide pyrophosphohydrolase</fullName>
    </submittedName>
</protein>
<dbReference type="EMBL" id="JBHSBU010000001">
    <property type="protein sequence ID" value="MFC4159569.1"/>
    <property type="molecule type" value="Genomic_DNA"/>
</dbReference>
<evidence type="ECO:0000313" key="1">
    <source>
        <dbReference type="EMBL" id="MFC4159569.1"/>
    </source>
</evidence>
<dbReference type="PANTHER" id="PTHR46523:SF1">
    <property type="entry name" value="DCTP PYROPHOSPHATASE 1"/>
    <property type="match status" value="1"/>
</dbReference>
<reference evidence="2" key="1">
    <citation type="journal article" date="2019" name="Int. J. Syst. Evol. Microbiol.">
        <title>The Global Catalogue of Microorganisms (GCM) 10K type strain sequencing project: providing services to taxonomists for standard genome sequencing and annotation.</title>
        <authorList>
            <consortium name="The Broad Institute Genomics Platform"/>
            <consortium name="The Broad Institute Genome Sequencing Center for Infectious Disease"/>
            <person name="Wu L."/>
            <person name="Ma J."/>
        </authorList>
    </citation>
    <scope>NUCLEOTIDE SEQUENCE [LARGE SCALE GENOMIC DNA]</scope>
    <source>
        <strain evidence="2">LMG 29894</strain>
    </source>
</reference>
<dbReference type="InterPro" id="IPR052555">
    <property type="entry name" value="dCTP_Pyrophosphatase"/>
</dbReference>
<comment type="caution">
    <text evidence="1">The sequence shown here is derived from an EMBL/GenBank/DDBJ whole genome shotgun (WGS) entry which is preliminary data.</text>
</comment>
<evidence type="ECO:0000313" key="2">
    <source>
        <dbReference type="Proteomes" id="UP001595791"/>
    </source>
</evidence>
<accession>A0ABV8MQF6</accession>
<dbReference type="InterPro" id="IPR025984">
    <property type="entry name" value="DCTPP"/>
</dbReference>
<dbReference type="Gene3D" id="1.10.287.1080">
    <property type="entry name" value="MazG-like"/>
    <property type="match status" value="1"/>
</dbReference>
<dbReference type="PANTHER" id="PTHR46523">
    <property type="entry name" value="DCTP PYROPHOSPHATASE 1"/>
    <property type="match status" value="1"/>
</dbReference>